<keyword evidence="7 11" id="KW-0472">Membrane</keyword>
<feature type="transmembrane region" description="Helical" evidence="11">
    <location>
        <begin position="107"/>
        <end position="129"/>
    </location>
</feature>
<dbReference type="GO" id="GO:0062054">
    <property type="term" value="F:fluoride channel activity"/>
    <property type="evidence" value="ECO:0007669"/>
    <property type="project" value="UniProtKB-UniRule"/>
</dbReference>
<dbReference type="Pfam" id="PF02537">
    <property type="entry name" value="CRCB"/>
    <property type="match status" value="1"/>
</dbReference>
<comment type="catalytic activity">
    <reaction evidence="10">
        <text>fluoride(in) = fluoride(out)</text>
        <dbReference type="Rhea" id="RHEA:76159"/>
        <dbReference type="ChEBI" id="CHEBI:17051"/>
    </reaction>
    <physiologicalReaction direction="left-to-right" evidence="10">
        <dbReference type="Rhea" id="RHEA:76160"/>
    </physiologicalReaction>
</comment>
<evidence type="ECO:0000256" key="6">
    <source>
        <dbReference type="ARBA" id="ARBA00023065"/>
    </source>
</evidence>
<feature type="binding site" evidence="11">
    <location>
        <position position="87"/>
    </location>
    <ligand>
        <name>Na(+)</name>
        <dbReference type="ChEBI" id="CHEBI:29101"/>
        <note>structural</note>
    </ligand>
</feature>
<feature type="binding site" evidence="11">
    <location>
        <position position="90"/>
    </location>
    <ligand>
        <name>Na(+)</name>
        <dbReference type="ChEBI" id="CHEBI:29101"/>
        <note>structural</note>
    </ligand>
</feature>
<reference evidence="12 13" key="1">
    <citation type="submission" date="2018-03" db="EMBL/GenBank/DDBJ databases">
        <title>Phenotypic and genomic properties of Cyclonatronum proteinivorum gen. nov., sp. nov., a haloalkaliphilic bacteroidete from soda lakes possessing Na+-translocating rhodopsin.</title>
        <authorList>
            <person name="Toshchakov S.V."/>
            <person name="Korzhenkov A."/>
            <person name="Samarov N.I."/>
            <person name="Kublanov I.V."/>
            <person name="Muntyan M.S."/>
            <person name="Sorokin D.Y."/>
        </authorList>
    </citation>
    <scope>NUCLEOTIDE SEQUENCE [LARGE SCALE GENOMIC DNA]</scope>
    <source>
        <strain evidence="12 13">Omega</strain>
    </source>
</reference>
<accession>A0A345UIB2</accession>
<evidence type="ECO:0000256" key="2">
    <source>
        <dbReference type="ARBA" id="ARBA00022475"/>
    </source>
</evidence>
<keyword evidence="11" id="KW-0479">Metal-binding</keyword>
<keyword evidence="6 11" id="KW-0406">Ion transport</keyword>
<comment type="similarity">
    <text evidence="9 11">Belongs to the fluoride channel Fluc/FEX (TC 1.A.43) family.</text>
</comment>
<comment type="activity regulation">
    <text evidence="11">Na(+) is not transported, but it plays an essential structural role and its presence is essential for fluoride channel function.</text>
</comment>
<organism evidence="12 13">
    <name type="scientific">Cyclonatronum proteinivorum</name>
    <dbReference type="NCBI Taxonomy" id="1457365"/>
    <lineage>
        <taxon>Bacteria</taxon>
        <taxon>Pseudomonadati</taxon>
        <taxon>Balneolota</taxon>
        <taxon>Balneolia</taxon>
        <taxon>Balneolales</taxon>
        <taxon>Cyclonatronaceae</taxon>
        <taxon>Cyclonatronum</taxon>
    </lineage>
</organism>
<keyword evidence="11" id="KW-0813">Transport</keyword>
<dbReference type="Proteomes" id="UP000254808">
    <property type="component" value="Chromosome"/>
</dbReference>
<dbReference type="InterPro" id="IPR003691">
    <property type="entry name" value="FluC"/>
</dbReference>
<dbReference type="RefSeq" id="WP_114983503.1">
    <property type="nucleotide sequence ID" value="NZ_CP027806.1"/>
</dbReference>
<keyword evidence="8 11" id="KW-0407">Ion channel</keyword>
<keyword evidence="4 11" id="KW-0812">Transmembrane</keyword>
<gene>
    <name evidence="11" type="primary">fluC</name>
    <name evidence="11" type="synonym">crcB</name>
    <name evidence="12" type="ORF">CYPRO_0937</name>
</gene>
<sequence>MSLSPKEMQQPGLFAKIILIFLGGAIGTGLRFALILLSGLEADRIYWIILVENIMGCFALGYVSARLKMRMMRHYAWAPFMGTGLLGSFTTFSAFSTDLIYTAAISWWLTGFYLIFSLTGGLFAAMAGLKLGLSQGRKRWI</sequence>
<evidence type="ECO:0000313" key="13">
    <source>
        <dbReference type="Proteomes" id="UP000254808"/>
    </source>
</evidence>
<keyword evidence="2 11" id="KW-1003">Cell membrane</keyword>
<evidence type="ECO:0000256" key="11">
    <source>
        <dbReference type="HAMAP-Rule" id="MF_00454"/>
    </source>
</evidence>
<dbReference type="GO" id="GO:0046872">
    <property type="term" value="F:metal ion binding"/>
    <property type="evidence" value="ECO:0007669"/>
    <property type="project" value="UniProtKB-KW"/>
</dbReference>
<feature type="transmembrane region" description="Helical" evidence="11">
    <location>
        <begin position="75"/>
        <end position="95"/>
    </location>
</feature>
<keyword evidence="11" id="KW-0915">Sodium</keyword>
<keyword evidence="3" id="KW-0997">Cell inner membrane</keyword>
<name>A0A345UIB2_9BACT</name>
<comment type="subcellular location">
    <subcellularLocation>
        <location evidence="1 11">Cell membrane</location>
        <topology evidence="1 11">Multi-pass membrane protein</topology>
    </subcellularLocation>
</comment>
<evidence type="ECO:0000256" key="5">
    <source>
        <dbReference type="ARBA" id="ARBA00022989"/>
    </source>
</evidence>
<feature type="transmembrane region" description="Helical" evidence="11">
    <location>
        <begin position="12"/>
        <end position="39"/>
    </location>
</feature>
<dbReference type="EMBL" id="CP027806">
    <property type="protein sequence ID" value="AXJ00214.1"/>
    <property type="molecule type" value="Genomic_DNA"/>
</dbReference>
<evidence type="ECO:0000256" key="4">
    <source>
        <dbReference type="ARBA" id="ARBA00022692"/>
    </source>
</evidence>
<feature type="transmembrane region" description="Helical" evidence="11">
    <location>
        <begin position="45"/>
        <end position="63"/>
    </location>
</feature>
<evidence type="ECO:0000256" key="10">
    <source>
        <dbReference type="ARBA" id="ARBA00035585"/>
    </source>
</evidence>
<comment type="function">
    <text evidence="11">Fluoride-specific ion channel. Important for reducing fluoride concentration in the cell, thus reducing its toxicity.</text>
</comment>
<dbReference type="GO" id="GO:0140114">
    <property type="term" value="P:cellular detoxification of fluoride"/>
    <property type="evidence" value="ECO:0007669"/>
    <property type="project" value="UniProtKB-UniRule"/>
</dbReference>
<dbReference type="AlphaFoldDB" id="A0A345UIB2"/>
<evidence type="ECO:0000256" key="8">
    <source>
        <dbReference type="ARBA" id="ARBA00023303"/>
    </source>
</evidence>
<evidence type="ECO:0000256" key="7">
    <source>
        <dbReference type="ARBA" id="ARBA00023136"/>
    </source>
</evidence>
<proteinExistence type="inferred from homology"/>
<evidence type="ECO:0000313" key="12">
    <source>
        <dbReference type="EMBL" id="AXJ00214.1"/>
    </source>
</evidence>
<dbReference type="OrthoDB" id="9815830at2"/>
<keyword evidence="13" id="KW-1185">Reference proteome</keyword>
<keyword evidence="5 11" id="KW-1133">Transmembrane helix</keyword>
<dbReference type="KEGG" id="cprv:CYPRO_0937"/>
<evidence type="ECO:0000256" key="1">
    <source>
        <dbReference type="ARBA" id="ARBA00004651"/>
    </source>
</evidence>
<dbReference type="GO" id="GO:0005886">
    <property type="term" value="C:plasma membrane"/>
    <property type="evidence" value="ECO:0007669"/>
    <property type="project" value="UniProtKB-SubCell"/>
</dbReference>
<evidence type="ECO:0000256" key="9">
    <source>
        <dbReference type="ARBA" id="ARBA00035120"/>
    </source>
</evidence>
<evidence type="ECO:0000256" key="3">
    <source>
        <dbReference type="ARBA" id="ARBA00022519"/>
    </source>
</evidence>
<protein>
    <recommendedName>
        <fullName evidence="11">Fluoride-specific ion channel FluC</fullName>
    </recommendedName>
</protein>
<dbReference type="HAMAP" id="MF_00454">
    <property type="entry name" value="FluC"/>
    <property type="match status" value="1"/>
</dbReference>